<evidence type="ECO:0000256" key="12">
    <source>
        <dbReference type="RuleBase" id="RU003983"/>
    </source>
</evidence>
<evidence type="ECO:0000256" key="8">
    <source>
        <dbReference type="ARBA" id="ARBA00022989"/>
    </source>
</evidence>
<dbReference type="InterPro" id="IPR036770">
    <property type="entry name" value="Ankyrin_rpt-contain_sf"/>
</dbReference>
<dbReference type="Proteomes" id="UP001516662">
    <property type="component" value="Unassembled WGS sequence"/>
</dbReference>
<dbReference type="Pfam" id="PF00023">
    <property type="entry name" value="Ank"/>
    <property type="match status" value="1"/>
</dbReference>
<keyword evidence="11" id="KW-0040">ANK repeat</keyword>
<evidence type="ECO:0000256" key="1">
    <source>
        <dbReference type="ARBA" id="ARBA00004651"/>
    </source>
</evidence>
<keyword evidence="7 12" id="KW-0862">Zinc</keyword>
<evidence type="ECO:0000256" key="5">
    <source>
        <dbReference type="ARBA" id="ARBA00022723"/>
    </source>
</evidence>
<evidence type="ECO:0000313" key="16">
    <source>
        <dbReference type="Proteomes" id="UP001516662"/>
    </source>
</evidence>
<accession>A0ABR9QIJ8</accession>
<keyword evidence="8 13" id="KW-1133">Transmembrane helix</keyword>
<feature type="repeat" description="ANK" evidence="11">
    <location>
        <begin position="379"/>
        <end position="411"/>
    </location>
</feature>
<evidence type="ECO:0000256" key="10">
    <source>
        <dbReference type="ARBA" id="ARBA00023136"/>
    </source>
</evidence>
<dbReference type="Gene3D" id="3.30.2010.10">
    <property type="entry name" value="Metalloproteases ('zincins'), catalytic domain"/>
    <property type="match status" value="1"/>
</dbReference>
<keyword evidence="16" id="KW-1185">Reference proteome</keyword>
<dbReference type="EMBL" id="JADCLJ010000019">
    <property type="protein sequence ID" value="MBE4908329.1"/>
    <property type="molecule type" value="Genomic_DNA"/>
</dbReference>
<keyword evidence="5" id="KW-0479">Metal-binding</keyword>
<dbReference type="InterPro" id="IPR002110">
    <property type="entry name" value="Ankyrin_rpt"/>
</dbReference>
<proteinExistence type="inferred from homology"/>
<sequence length="438" mass="49768">MENTKRLVHPKEDFYFIFCILISVGVYLAFLFSIIGIFFIVFLILFSLTLHFLMIGSIRRNAVKIGENQFPLVYERAVQICLEMKLEKVPDIYIMESGGLLNAFATKFFRRNMVVLYSDIFELIEMDAEDEVYFILAHELAHIKRRHITIQMVILPAMWVPFIGEAYSRACEYTCDRYAAYYTNNFEAAKNGLTILAIGRTLYKSVNHDDYLKQVRDESGFFVWLSEKISTHPHLPKRIQEVAQFMDIDFPYYKESKRGVVIGIVGLTLAVTIFVVGSYMTIDRIMNSSLWSDFFLGVEGTTPLMDAAFEANIEEVQKLIDEGAEVNVSDSEGSTPLHWTIYGIDFTYEEGIEVDNIPSIETARLLLDAGANVNAVDIYGTTPLIDAVSYDSPEMVELLLEYGADPLITDANGMTALDLAKDYQNQEILTLLNTATQN</sequence>
<dbReference type="InterPro" id="IPR001915">
    <property type="entry name" value="Peptidase_M48"/>
</dbReference>
<evidence type="ECO:0000256" key="2">
    <source>
        <dbReference type="ARBA" id="ARBA00022475"/>
    </source>
</evidence>
<reference evidence="15 16" key="1">
    <citation type="submission" date="2020-10" db="EMBL/GenBank/DDBJ databases">
        <title>Bacillus sp. HD4P25, an endophyte from a halophyte.</title>
        <authorList>
            <person name="Sun J.-Q."/>
        </authorList>
    </citation>
    <scope>NUCLEOTIDE SEQUENCE [LARGE SCALE GENOMIC DNA]</scope>
    <source>
        <strain evidence="15 16">YIM 93174</strain>
    </source>
</reference>
<evidence type="ECO:0000256" key="4">
    <source>
        <dbReference type="ARBA" id="ARBA00022692"/>
    </source>
</evidence>
<keyword evidence="10 13" id="KW-0472">Membrane</keyword>
<comment type="subcellular location">
    <subcellularLocation>
        <location evidence="1">Cell membrane</location>
        <topology evidence="1">Multi-pass membrane protein</topology>
    </subcellularLocation>
</comment>
<feature type="transmembrane region" description="Helical" evidence="13">
    <location>
        <begin position="12"/>
        <end position="30"/>
    </location>
</feature>
<dbReference type="SUPFAM" id="SSF48403">
    <property type="entry name" value="Ankyrin repeat"/>
    <property type="match status" value="1"/>
</dbReference>
<feature type="transmembrane region" description="Helical" evidence="13">
    <location>
        <begin position="260"/>
        <end position="280"/>
    </location>
</feature>
<keyword evidence="4 13" id="KW-0812">Transmembrane</keyword>
<organism evidence="15 16">
    <name type="scientific">Litchfieldia luteola</name>
    <dbReference type="NCBI Taxonomy" id="682179"/>
    <lineage>
        <taxon>Bacteria</taxon>
        <taxon>Bacillati</taxon>
        <taxon>Bacillota</taxon>
        <taxon>Bacilli</taxon>
        <taxon>Bacillales</taxon>
        <taxon>Bacillaceae</taxon>
        <taxon>Litchfieldia</taxon>
    </lineage>
</organism>
<dbReference type="Gene3D" id="1.25.40.20">
    <property type="entry name" value="Ankyrin repeat-containing domain"/>
    <property type="match status" value="2"/>
</dbReference>
<dbReference type="PANTHER" id="PTHR43221">
    <property type="entry name" value="PROTEASE HTPX"/>
    <property type="match status" value="1"/>
</dbReference>
<comment type="similarity">
    <text evidence="12">Belongs to the peptidase M48 family.</text>
</comment>
<evidence type="ECO:0000313" key="15">
    <source>
        <dbReference type="EMBL" id="MBE4908329.1"/>
    </source>
</evidence>
<feature type="transmembrane region" description="Helical" evidence="13">
    <location>
        <begin position="36"/>
        <end position="55"/>
    </location>
</feature>
<gene>
    <name evidence="15" type="ORF">IMZ08_09700</name>
</gene>
<evidence type="ECO:0000256" key="7">
    <source>
        <dbReference type="ARBA" id="ARBA00022833"/>
    </source>
</evidence>
<dbReference type="SMART" id="SM00248">
    <property type="entry name" value="ANK"/>
    <property type="match status" value="3"/>
</dbReference>
<dbReference type="InterPro" id="IPR050083">
    <property type="entry name" value="HtpX_protease"/>
</dbReference>
<keyword evidence="9 12" id="KW-0482">Metalloprotease</keyword>
<dbReference type="Pfam" id="PF13857">
    <property type="entry name" value="Ank_5"/>
    <property type="match status" value="1"/>
</dbReference>
<keyword evidence="2" id="KW-1003">Cell membrane</keyword>
<keyword evidence="6 12" id="KW-0378">Hydrolase</keyword>
<dbReference type="CDD" id="cd07325">
    <property type="entry name" value="M48_Ste24p_like"/>
    <property type="match status" value="1"/>
</dbReference>
<dbReference type="PROSITE" id="PS50088">
    <property type="entry name" value="ANK_REPEAT"/>
    <property type="match status" value="2"/>
</dbReference>
<evidence type="ECO:0000259" key="14">
    <source>
        <dbReference type="Pfam" id="PF01435"/>
    </source>
</evidence>
<feature type="repeat" description="ANK" evidence="11">
    <location>
        <begin position="299"/>
        <end position="331"/>
    </location>
</feature>
<evidence type="ECO:0000256" key="9">
    <source>
        <dbReference type="ARBA" id="ARBA00023049"/>
    </source>
</evidence>
<evidence type="ECO:0000256" key="11">
    <source>
        <dbReference type="PROSITE-ProRule" id="PRU00023"/>
    </source>
</evidence>
<name>A0ABR9QIJ8_9BACI</name>
<keyword evidence="3 12" id="KW-0645">Protease</keyword>
<dbReference type="RefSeq" id="WP_193535903.1">
    <property type="nucleotide sequence ID" value="NZ_JADCLJ010000019.1"/>
</dbReference>
<feature type="domain" description="Peptidase M48" evidence="14">
    <location>
        <begin position="82"/>
        <end position="154"/>
    </location>
</feature>
<evidence type="ECO:0000256" key="3">
    <source>
        <dbReference type="ARBA" id="ARBA00022670"/>
    </source>
</evidence>
<comment type="cofactor">
    <cofactor evidence="12">
        <name>Zn(2+)</name>
        <dbReference type="ChEBI" id="CHEBI:29105"/>
    </cofactor>
    <text evidence="12">Binds 1 zinc ion per subunit.</text>
</comment>
<dbReference type="PROSITE" id="PS50297">
    <property type="entry name" value="ANK_REP_REGION"/>
    <property type="match status" value="2"/>
</dbReference>
<dbReference type="Pfam" id="PF01435">
    <property type="entry name" value="Peptidase_M48"/>
    <property type="match status" value="2"/>
</dbReference>
<evidence type="ECO:0000256" key="6">
    <source>
        <dbReference type="ARBA" id="ARBA00022801"/>
    </source>
</evidence>
<protein>
    <submittedName>
        <fullName evidence="15">Ankyrin repeat domain-containing protein</fullName>
    </submittedName>
</protein>
<dbReference type="PANTHER" id="PTHR43221:SF1">
    <property type="entry name" value="PROTEASE HTPX"/>
    <property type="match status" value="1"/>
</dbReference>
<comment type="caution">
    <text evidence="15">The sequence shown here is derived from an EMBL/GenBank/DDBJ whole genome shotgun (WGS) entry which is preliminary data.</text>
</comment>
<evidence type="ECO:0000256" key="13">
    <source>
        <dbReference type="SAM" id="Phobius"/>
    </source>
</evidence>
<feature type="domain" description="Peptidase M48" evidence="14">
    <location>
        <begin position="161"/>
        <end position="243"/>
    </location>
</feature>